<accession>A0ABS0YRD8</accession>
<dbReference type="EMBL" id="JAEMHK010000005">
    <property type="protein sequence ID" value="MBJ6800077.1"/>
    <property type="molecule type" value="Genomic_DNA"/>
</dbReference>
<feature type="signal peptide" evidence="1">
    <location>
        <begin position="1"/>
        <end position="23"/>
    </location>
</feature>
<reference evidence="2 3" key="1">
    <citation type="submission" date="2020-12" db="EMBL/GenBank/DDBJ databases">
        <title>Geomonas sp. Red259, isolated from paddy soil.</title>
        <authorList>
            <person name="Xu Z."/>
            <person name="Zhang Z."/>
            <person name="Masuda Y."/>
            <person name="Itoh H."/>
            <person name="Senoo K."/>
        </authorList>
    </citation>
    <scope>NUCLEOTIDE SEQUENCE [LARGE SCALE GENOMIC DNA]</scope>
    <source>
        <strain evidence="2 3">Red259</strain>
    </source>
</reference>
<evidence type="ECO:0008006" key="4">
    <source>
        <dbReference type="Google" id="ProtNLM"/>
    </source>
</evidence>
<gene>
    <name evidence="2" type="ORF">JFN90_07990</name>
</gene>
<organism evidence="2 3">
    <name type="scientific">Geomonas propionica</name>
    <dbReference type="NCBI Taxonomy" id="2798582"/>
    <lineage>
        <taxon>Bacteria</taxon>
        <taxon>Pseudomonadati</taxon>
        <taxon>Thermodesulfobacteriota</taxon>
        <taxon>Desulfuromonadia</taxon>
        <taxon>Geobacterales</taxon>
        <taxon>Geobacteraceae</taxon>
        <taxon>Geomonas</taxon>
    </lineage>
</organism>
<feature type="chain" id="PRO_5047485996" description="Lipoprotein" evidence="1">
    <location>
        <begin position="24"/>
        <end position="197"/>
    </location>
</feature>
<dbReference type="Proteomes" id="UP000641025">
    <property type="component" value="Unassembled WGS sequence"/>
</dbReference>
<comment type="caution">
    <text evidence="2">The sequence shown here is derived from an EMBL/GenBank/DDBJ whole genome shotgun (WGS) entry which is preliminary data.</text>
</comment>
<dbReference type="PROSITE" id="PS51257">
    <property type="entry name" value="PROKAR_LIPOPROTEIN"/>
    <property type="match status" value="1"/>
</dbReference>
<sequence length="197" mass="21528">MKWSALIYLVSLALLAGCADTSALVRPVSSSGFEKVFDVRGGEARLKTGEAGLDVAAMLKTHKARPSLFPDRHGTPEFRLQVSIDGQADAWPGALHEERGRFLNLADPEAGAGVRYRFFKPLRLKAGTHQMVVALPDEGVSVKRSITLEEGRLHTLVVEPVYSAKAEKRRPGLFGSATFKEGVRSFRLILDGKQLES</sequence>
<proteinExistence type="predicted"/>
<keyword evidence="3" id="KW-1185">Reference proteome</keyword>
<protein>
    <recommendedName>
        <fullName evidence="4">Lipoprotein</fullName>
    </recommendedName>
</protein>
<evidence type="ECO:0000313" key="2">
    <source>
        <dbReference type="EMBL" id="MBJ6800077.1"/>
    </source>
</evidence>
<evidence type="ECO:0000313" key="3">
    <source>
        <dbReference type="Proteomes" id="UP000641025"/>
    </source>
</evidence>
<name>A0ABS0YRD8_9BACT</name>
<dbReference type="RefSeq" id="WP_199394592.1">
    <property type="nucleotide sequence ID" value="NZ_JAEMHK010000005.1"/>
</dbReference>
<keyword evidence="1" id="KW-0732">Signal</keyword>
<evidence type="ECO:0000256" key="1">
    <source>
        <dbReference type="SAM" id="SignalP"/>
    </source>
</evidence>